<keyword evidence="2" id="KW-1185">Reference proteome</keyword>
<dbReference type="InterPro" id="IPR009057">
    <property type="entry name" value="Homeodomain-like_sf"/>
</dbReference>
<comment type="caution">
    <text evidence="1">The sequence shown here is derived from an EMBL/GenBank/DDBJ whole genome shotgun (WGS) entry which is preliminary data.</text>
</comment>
<proteinExistence type="predicted"/>
<protein>
    <submittedName>
        <fullName evidence="1">TetR/AcrR family transcriptional regulator</fullName>
    </submittedName>
</protein>
<evidence type="ECO:0000313" key="1">
    <source>
        <dbReference type="EMBL" id="MFC5062356.1"/>
    </source>
</evidence>
<dbReference type="RefSeq" id="WP_378035705.1">
    <property type="nucleotide sequence ID" value="NZ_JBHSIV010000007.1"/>
</dbReference>
<dbReference type="EMBL" id="JBHSIV010000007">
    <property type="protein sequence ID" value="MFC5062356.1"/>
    <property type="molecule type" value="Genomic_DNA"/>
</dbReference>
<dbReference type="Proteomes" id="UP001595947">
    <property type="component" value="Unassembled WGS sequence"/>
</dbReference>
<accession>A0ABV9YI57</accession>
<evidence type="ECO:0000313" key="2">
    <source>
        <dbReference type="Proteomes" id="UP001595947"/>
    </source>
</evidence>
<organism evidence="1 2">
    <name type="scientific">Actinomycetospora atypica</name>
    <dbReference type="NCBI Taxonomy" id="1290095"/>
    <lineage>
        <taxon>Bacteria</taxon>
        <taxon>Bacillati</taxon>
        <taxon>Actinomycetota</taxon>
        <taxon>Actinomycetes</taxon>
        <taxon>Pseudonocardiales</taxon>
        <taxon>Pseudonocardiaceae</taxon>
        <taxon>Actinomycetospora</taxon>
    </lineage>
</organism>
<sequence>MTATTIPEGTGRRRELLDAAYRRVLDRGWDDLDPVPLAEGIGTTPPELATLFGDRDGLVRALLTRARTDQLRALDALPDEAGLVTVAEALWGVLAAPTQRGLGRLWLQAYSRSVGDPTGPWAGFAAQTVTDWDLLLAAHQPTRRGTTAAGVAERVLVLAVLRGALLDLLATGDEARAGAAVRAHLDALGRTEGAGGSHPDGE</sequence>
<gene>
    <name evidence="1" type="ORF">ACFPBZ_09080</name>
</gene>
<name>A0ABV9YI57_9PSEU</name>
<dbReference type="Gene3D" id="1.10.357.10">
    <property type="entry name" value="Tetracycline Repressor, domain 2"/>
    <property type="match status" value="1"/>
</dbReference>
<dbReference type="SUPFAM" id="SSF46689">
    <property type="entry name" value="Homeodomain-like"/>
    <property type="match status" value="1"/>
</dbReference>
<reference evidence="2" key="1">
    <citation type="journal article" date="2019" name="Int. J. Syst. Evol. Microbiol.">
        <title>The Global Catalogue of Microorganisms (GCM) 10K type strain sequencing project: providing services to taxonomists for standard genome sequencing and annotation.</title>
        <authorList>
            <consortium name="The Broad Institute Genomics Platform"/>
            <consortium name="The Broad Institute Genome Sequencing Center for Infectious Disease"/>
            <person name="Wu L."/>
            <person name="Ma J."/>
        </authorList>
    </citation>
    <scope>NUCLEOTIDE SEQUENCE [LARGE SCALE GENOMIC DNA]</scope>
    <source>
        <strain evidence="2">CGMCC 4.7093</strain>
    </source>
</reference>